<keyword evidence="2" id="KW-1185">Reference proteome</keyword>
<reference evidence="1" key="1">
    <citation type="journal article" date="2021" name="Environ. Microbiol.">
        <title>Gene family expansions and transcriptome signatures uncover fungal adaptations to wood decay.</title>
        <authorList>
            <person name="Hage H."/>
            <person name="Miyauchi S."/>
            <person name="Viragh M."/>
            <person name="Drula E."/>
            <person name="Min B."/>
            <person name="Chaduli D."/>
            <person name="Navarro D."/>
            <person name="Favel A."/>
            <person name="Norest M."/>
            <person name="Lesage-Meessen L."/>
            <person name="Balint B."/>
            <person name="Merenyi Z."/>
            <person name="de Eugenio L."/>
            <person name="Morin E."/>
            <person name="Martinez A.T."/>
            <person name="Baldrian P."/>
            <person name="Stursova M."/>
            <person name="Martinez M.J."/>
            <person name="Novotny C."/>
            <person name="Magnuson J.K."/>
            <person name="Spatafora J.W."/>
            <person name="Maurice S."/>
            <person name="Pangilinan J."/>
            <person name="Andreopoulos W."/>
            <person name="LaButti K."/>
            <person name="Hundley H."/>
            <person name="Na H."/>
            <person name="Kuo A."/>
            <person name="Barry K."/>
            <person name="Lipzen A."/>
            <person name="Henrissat B."/>
            <person name="Riley R."/>
            <person name="Ahrendt S."/>
            <person name="Nagy L.G."/>
            <person name="Grigoriev I.V."/>
            <person name="Martin F."/>
            <person name="Rosso M.N."/>
        </authorList>
    </citation>
    <scope>NUCLEOTIDE SEQUENCE</scope>
    <source>
        <strain evidence="1">CBS 384.51</strain>
    </source>
</reference>
<protein>
    <submittedName>
        <fullName evidence="1">Uncharacterized protein</fullName>
    </submittedName>
</protein>
<proteinExistence type="predicted"/>
<dbReference type="EMBL" id="MU274903">
    <property type="protein sequence ID" value="KAI0092523.1"/>
    <property type="molecule type" value="Genomic_DNA"/>
</dbReference>
<evidence type="ECO:0000313" key="1">
    <source>
        <dbReference type="EMBL" id="KAI0092523.1"/>
    </source>
</evidence>
<comment type="caution">
    <text evidence="1">The sequence shown here is derived from an EMBL/GenBank/DDBJ whole genome shotgun (WGS) entry which is preliminary data.</text>
</comment>
<gene>
    <name evidence="1" type="ORF">BDY19DRAFT_489826</name>
</gene>
<sequence>MASIFNSLDQRDVLLASVFAGLSVWVIYKRYASKSTSLLNGAPKDTQLASQLTGKPPVATQQHEPGEWIPVPFNYPSVAPCADDPRSIKPIPYRPFKWGEYHVTMGIRSMAWDEWFELDDQFIDYHRIREHRLRTRGDRLVQVLPPTPGLVNGGFDAATELVQEMAEYLSRRYPTTYTVKRSEDVTGSGWYGLPSIKEITIVPVGKTYKVDAEDPMTLAGTLVQEDIAIMIEGSDGRYYLQAGAIVIPGMWRLQDKIGMSLDDIHVSGTVPQFESKLQLSMSRFFRRMPVDKPVTRTNYSLQIVAHPDIADPIDPNELSWAKTMKGDEEDEDNKPGFMNVNDSHGPTRQTSGGGNGNRFVITDLVNSTSAVDPSLVRMRVERQTLRRLPRTGAIIFGIRTYLTPLEDLASEPEVPGRLASAIRSWPEDVALYKARAAFESVLGYLDERHAGQVACGLISNSSTEPRA</sequence>
<name>A0ACB8UDW0_9APHY</name>
<evidence type="ECO:0000313" key="2">
    <source>
        <dbReference type="Proteomes" id="UP001055072"/>
    </source>
</evidence>
<organism evidence="1 2">
    <name type="scientific">Irpex rosettiformis</name>
    <dbReference type="NCBI Taxonomy" id="378272"/>
    <lineage>
        <taxon>Eukaryota</taxon>
        <taxon>Fungi</taxon>
        <taxon>Dikarya</taxon>
        <taxon>Basidiomycota</taxon>
        <taxon>Agaricomycotina</taxon>
        <taxon>Agaricomycetes</taxon>
        <taxon>Polyporales</taxon>
        <taxon>Irpicaceae</taxon>
        <taxon>Irpex</taxon>
    </lineage>
</organism>
<accession>A0ACB8UDW0</accession>
<dbReference type="Proteomes" id="UP001055072">
    <property type="component" value="Unassembled WGS sequence"/>
</dbReference>